<evidence type="ECO:0000256" key="2">
    <source>
        <dbReference type="ARBA" id="ARBA00023125"/>
    </source>
</evidence>
<dbReference type="Proteomes" id="UP000763557">
    <property type="component" value="Unassembled WGS sequence"/>
</dbReference>
<reference evidence="6 7" key="1">
    <citation type="submission" date="2020-01" db="EMBL/GenBank/DDBJ databases">
        <title>Kibdelosporangium persica a novel Actinomycetes from a hot desert in Iran.</title>
        <authorList>
            <person name="Safaei N."/>
            <person name="Zaburannyi N."/>
            <person name="Mueller R."/>
            <person name="Wink J."/>
        </authorList>
    </citation>
    <scope>NUCLEOTIDE SEQUENCE [LARGE SCALE GENOMIC DNA]</scope>
    <source>
        <strain evidence="6 7">4NS15</strain>
    </source>
</reference>
<evidence type="ECO:0000259" key="5">
    <source>
        <dbReference type="PROSITE" id="PS51063"/>
    </source>
</evidence>
<feature type="domain" description="HTH crp-type" evidence="5">
    <location>
        <begin position="136"/>
        <end position="208"/>
    </location>
</feature>
<dbReference type="Pfam" id="PF00027">
    <property type="entry name" value="cNMP_binding"/>
    <property type="match status" value="1"/>
</dbReference>
<dbReference type="PANTHER" id="PTHR24567:SF68">
    <property type="entry name" value="DNA-BINDING TRANSCRIPTIONAL DUAL REGULATOR CRP"/>
    <property type="match status" value="1"/>
</dbReference>
<dbReference type="InterPro" id="IPR014710">
    <property type="entry name" value="RmlC-like_jellyroll"/>
</dbReference>
<dbReference type="InterPro" id="IPR012318">
    <property type="entry name" value="HTH_CRP"/>
</dbReference>
<evidence type="ECO:0000313" key="6">
    <source>
        <dbReference type="EMBL" id="NRN70591.1"/>
    </source>
</evidence>
<feature type="domain" description="Cyclic nucleotide-binding" evidence="4">
    <location>
        <begin position="23"/>
        <end position="122"/>
    </location>
</feature>
<organism evidence="6 7">
    <name type="scientific">Kibdelosporangium persicum</name>
    <dbReference type="NCBI Taxonomy" id="2698649"/>
    <lineage>
        <taxon>Bacteria</taxon>
        <taxon>Bacillati</taxon>
        <taxon>Actinomycetota</taxon>
        <taxon>Actinomycetes</taxon>
        <taxon>Pseudonocardiales</taxon>
        <taxon>Pseudonocardiaceae</taxon>
        <taxon>Kibdelosporangium</taxon>
    </lineage>
</organism>
<dbReference type="Gene3D" id="2.60.120.10">
    <property type="entry name" value="Jelly Rolls"/>
    <property type="match status" value="1"/>
</dbReference>
<evidence type="ECO:0000313" key="7">
    <source>
        <dbReference type="Proteomes" id="UP000763557"/>
    </source>
</evidence>
<dbReference type="InterPro" id="IPR018490">
    <property type="entry name" value="cNMP-bd_dom_sf"/>
</dbReference>
<proteinExistence type="predicted"/>
<evidence type="ECO:0000256" key="3">
    <source>
        <dbReference type="ARBA" id="ARBA00023163"/>
    </source>
</evidence>
<dbReference type="PANTHER" id="PTHR24567">
    <property type="entry name" value="CRP FAMILY TRANSCRIPTIONAL REGULATORY PROTEIN"/>
    <property type="match status" value="1"/>
</dbReference>
<dbReference type="InterPro" id="IPR000595">
    <property type="entry name" value="cNMP-bd_dom"/>
</dbReference>
<gene>
    <name evidence="6" type="ORF">GC106_78620</name>
</gene>
<dbReference type="SUPFAM" id="SSF46785">
    <property type="entry name" value="Winged helix' DNA-binding domain"/>
    <property type="match status" value="1"/>
</dbReference>
<dbReference type="RefSeq" id="WP_173141722.1">
    <property type="nucleotide sequence ID" value="NZ_CBCSGW010000030.1"/>
</dbReference>
<keyword evidence="3" id="KW-0804">Transcription</keyword>
<dbReference type="InterPro" id="IPR050397">
    <property type="entry name" value="Env_Response_Regulators"/>
</dbReference>
<dbReference type="PROSITE" id="PS50042">
    <property type="entry name" value="CNMP_BINDING_3"/>
    <property type="match status" value="1"/>
</dbReference>
<dbReference type="CDD" id="cd00038">
    <property type="entry name" value="CAP_ED"/>
    <property type="match status" value="1"/>
</dbReference>
<accession>A0ABX2FIK4</accession>
<dbReference type="InterPro" id="IPR036390">
    <property type="entry name" value="WH_DNA-bd_sf"/>
</dbReference>
<keyword evidence="7" id="KW-1185">Reference proteome</keyword>
<comment type="caution">
    <text evidence="6">The sequence shown here is derived from an EMBL/GenBank/DDBJ whole genome shotgun (WGS) entry which is preliminary data.</text>
</comment>
<keyword evidence="2" id="KW-0238">DNA-binding</keyword>
<name>A0ABX2FIK4_9PSEU</name>
<dbReference type="Pfam" id="PF13545">
    <property type="entry name" value="HTH_Crp_2"/>
    <property type="match status" value="1"/>
</dbReference>
<dbReference type="PROSITE" id="PS51063">
    <property type="entry name" value="HTH_CRP_2"/>
    <property type="match status" value="1"/>
</dbReference>
<dbReference type="SMART" id="SM00419">
    <property type="entry name" value="HTH_CRP"/>
    <property type="match status" value="1"/>
</dbReference>
<protein>
    <submittedName>
        <fullName evidence="6">cAMP-binding protein</fullName>
    </submittedName>
</protein>
<keyword evidence="1" id="KW-0805">Transcription regulation</keyword>
<sequence length="222" mass="23759">MAGNPDIPNVQARLRAAGTRLTWSSGEKLFREAEAAATVLLITRGHVKVTVTAPCGKSVILAIRGPGDLLGESAAIDGHGRSATVTALSDGEAVSVSRAEFARLVGRTPEVAADLIHILISRLRESDQRRLESGVYDVRTRTACWLLDAATYGERSGTGPGYAVHLTQTDIAEAVGASRVSVAKALHEFRDKKIIDIHRAVCRVIDPDRLRSIAQPANHHSC</sequence>
<dbReference type="EMBL" id="JAAATY010000041">
    <property type="protein sequence ID" value="NRN70591.1"/>
    <property type="molecule type" value="Genomic_DNA"/>
</dbReference>
<evidence type="ECO:0000259" key="4">
    <source>
        <dbReference type="PROSITE" id="PS50042"/>
    </source>
</evidence>
<dbReference type="SUPFAM" id="SSF51206">
    <property type="entry name" value="cAMP-binding domain-like"/>
    <property type="match status" value="1"/>
</dbReference>
<dbReference type="SMART" id="SM00100">
    <property type="entry name" value="cNMP"/>
    <property type="match status" value="1"/>
</dbReference>
<evidence type="ECO:0000256" key="1">
    <source>
        <dbReference type="ARBA" id="ARBA00023015"/>
    </source>
</evidence>